<reference evidence="1" key="1">
    <citation type="submission" date="2021-02" db="EMBL/GenBank/DDBJ databases">
        <authorList>
            <person name="Nowell W R."/>
        </authorList>
    </citation>
    <scope>NUCLEOTIDE SEQUENCE</scope>
</reference>
<evidence type="ECO:0000313" key="2">
    <source>
        <dbReference type="EMBL" id="CAF4562213.1"/>
    </source>
</evidence>
<gene>
    <name evidence="1" type="ORF">GRG538_LOCUS25385</name>
    <name evidence="2" type="ORF">QYT958_LOCUS9059</name>
</gene>
<dbReference type="EMBL" id="CAJOBR010000938">
    <property type="protein sequence ID" value="CAF4562213.1"/>
    <property type="molecule type" value="Genomic_DNA"/>
</dbReference>
<name>A0A818RVC8_9BILA</name>
<comment type="caution">
    <text evidence="1">The sequence shown here is derived from an EMBL/GenBank/DDBJ whole genome shotgun (WGS) entry which is preliminary data.</text>
</comment>
<dbReference type="EMBL" id="CAJNYT010004336">
    <property type="protein sequence ID" value="CAF3654575.1"/>
    <property type="molecule type" value="Genomic_DNA"/>
</dbReference>
<evidence type="ECO:0000313" key="3">
    <source>
        <dbReference type="Proteomes" id="UP000663872"/>
    </source>
</evidence>
<sequence length="997" mass="115910">MESCETVRSDIVALSIRLIEEATEKALNIMHDDINRTDQNIQNSQQTISKVSYLPKEQMGNKTGKNFFSQLWKRSSTNSSKFFLTIPSNEQIALETFLLVWLDPHVNTSDENRETQVKLRKVLTCLYTFDNVTTCEKWLKEYDANEKLILIVSGAYGNQIVPKVHYLPTIISIYVYCLDVNRNKTWSMDYSKVQSVVSDTDELLKQISMHQNNLENVEDSKALQTYSLDIKIASYTWYNLLLEILLSSDYLPSSSTFREFIQILREYCSNDEYGSSLITTFEKTYDSQDAVLWLTNDTPLVRFVNKALREQDINMLFVLRFLLIDIHKQLMKHQANSLHVFRIQQMMKSQMDHILANPGQILTFNGFLFASTDKNKLISTMKVDDQFETVLVDIKATYRPGVASFAVLSDINSDISKQIGHEVLFMCDSIFRIGSLTLRNSIWVLELTLIGDNDLNELSKMKEQLKCDLNLCIISDLLHYCEKPDKAIAYCQRLSNELPKQHALMPRINKELSKTSRQTNSSSLADVQFVVINLSSHLNDLTSVLLATLFSLASDSIVIYQNETKLDFSQWPNKIILLFTTTQFAATLKNVPTCVTIYALNSDDCNFEDPYHFATIQDLVDQLSNAIVQKYRLETCRYNQIGEPDKAKVQEMKANRVEHEIKKVYEQMKENSPKKPLHNIALTIIWLRPEVGDMESLKEVFGEYFSSYHSFFNQHTCHYYIVENEHRNDIFLIMNTSSEQSIANGFRQFSNVKNIYFYGQSTNSDEKTFDTRNDLYYRLTYDLIGHYGELGDNYQENDQLKEARDFFMNTVEDIEYDTNYSLVDTHWLLLYDDHRDQTGPSIAVEVAHAHLLKFIRTYHTLPDCQQHIRNNRQKTIKLFITNNKLVDWDNNADASDLDLKKLYIYCNTARSFADMKRWNGCYQDKIEDVFMYDELNYRLVYVGINHANEASKIFETNAGLYRKCLEDARRLCDALSDKFQKKKDMIDIKLSEQSTQQ</sequence>
<proteinExistence type="predicted"/>
<evidence type="ECO:0000313" key="1">
    <source>
        <dbReference type="EMBL" id="CAF3654575.1"/>
    </source>
</evidence>
<dbReference type="Proteomes" id="UP000663872">
    <property type="component" value="Unassembled WGS sequence"/>
</dbReference>
<dbReference type="Proteomes" id="UP000663848">
    <property type="component" value="Unassembled WGS sequence"/>
</dbReference>
<protein>
    <submittedName>
        <fullName evidence="1">Uncharacterized protein</fullName>
    </submittedName>
</protein>
<accession>A0A818RVC8</accession>
<dbReference type="AlphaFoldDB" id="A0A818RVC8"/>
<organism evidence="1 3">
    <name type="scientific">Rotaria socialis</name>
    <dbReference type="NCBI Taxonomy" id="392032"/>
    <lineage>
        <taxon>Eukaryota</taxon>
        <taxon>Metazoa</taxon>
        <taxon>Spiralia</taxon>
        <taxon>Gnathifera</taxon>
        <taxon>Rotifera</taxon>
        <taxon>Eurotatoria</taxon>
        <taxon>Bdelloidea</taxon>
        <taxon>Philodinida</taxon>
        <taxon>Philodinidae</taxon>
        <taxon>Rotaria</taxon>
    </lineage>
</organism>